<feature type="transmembrane region" description="Helical" evidence="1">
    <location>
        <begin position="38"/>
        <end position="58"/>
    </location>
</feature>
<accession>A0ABC9TZG8</accession>
<reference evidence="2 3" key="1">
    <citation type="submission" date="2013-07" db="EMBL/GenBank/DDBJ databases">
        <authorList>
            <person name="Weinstock G."/>
            <person name="Sodergren E."/>
            <person name="Wylie T."/>
            <person name="Fulton L."/>
            <person name="Fulton R."/>
            <person name="Fronick C."/>
            <person name="O'Laughlin M."/>
            <person name="Godfrey J."/>
            <person name="Miner T."/>
            <person name="Herter B."/>
            <person name="Appelbaum E."/>
            <person name="Cordes M."/>
            <person name="Lek S."/>
            <person name="Wollam A."/>
            <person name="Pepin K.H."/>
            <person name="Palsikar V.B."/>
            <person name="Mitreva M."/>
            <person name="Wilson R.K."/>
        </authorList>
    </citation>
    <scope>NUCLEOTIDE SEQUENCE [LARGE SCALE GENOMIC DNA]</scope>
    <source>
        <strain evidence="2 3">ATCC 14940</strain>
    </source>
</reference>
<gene>
    <name evidence="2" type="ORF">CLOSYM_01750</name>
</gene>
<keyword evidence="1" id="KW-1133">Transmembrane helix</keyword>
<sequence length="64" mass="7115">MRKTFSAAYLKTVCFQAFLLMTVTCARSVQVIVSQEGSVFNNLYLIIPFYASFSGLAIDKSAPR</sequence>
<keyword evidence="1" id="KW-0472">Membrane</keyword>
<dbReference type="EMBL" id="AWSU01000135">
    <property type="protein sequence ID" value="ERI78028.1"/>
    <property type="molecule type" value="Genomic_DNA"/>
</dbReference>
<evidence type="ECO:0000313" key="2">
    <source>
        <dbReference type="EMBL" id="ERI78028.1"/>
    </source>
</evidence>
<protein>
    <submittedName>
        <fullName evidence="2">Uncharacterized protein</fullName>
    </submittedName>
</protein>
<keyword evidence="1" id="KW-0812">Transmembrane</keyword>
<evidence type="ECO:0000256" key="1">
    <source>
        <dbReference type="SAM" id="Phobius"/>
    </source>
</evidence>
<organism evidence="2 3">
    <name type="scientific">[Clostridium] symbiosum ATCC 14940</name>
    <dbReference type="NCBI Taxonomy" id="411472"/>
    <lineage>
        <taxon>Bacteria</taxon>
        <taxon>Bacillati</taxon>
        <taxon>Bacillota</taxon>
        <taxon>Clostridia</taxon>
        <taxon>Lachnospirales</taxon>
        <taxon>Lachnospiraceae</taxon>
        <taxon>Otoolea</taxon>
    </lineage>
</organism>
<proteinExistence type="predicted"/>
<dbReference type="Proteomes" id="UP000016491">
    <property type="component" value="Unassembled WGS sequence"/>
</dbReference>
<evidence type="ECO:0000313" key="3">
    <source>
        <dbReference type="Proteomes" id="UP000016491"/>
    </source>
</evidence>
<comment type="caution">
    <text evidence="2">The sequence shown here is derived from an EMBL/GenBank/DDBJ whole genome shotgun (WGS) entry which is preliminary data.</text>
</comment>
<name>A0ABC9TZG8_CLOSY</name>
<dbReference type="AlphaFoldDB" id="A0ABC9TZG8"/>